<feature type="transmembrane region" description="Helical" evidence="1">
    <location>
        <begin position="41"/>
        <end position="64"/>
    </location>
</feature>
<comment type="caution">
    <text evidence="2">The sequence shown here is derived from an EMBL/GenBank/DDBJ whole genome shotgun (WGS) entry which is preliminary data.</text>
</comment>
<proteinExistence type="predicted"/>
<sequence length="173" mass="18477">MPSRKYAMVFNLWMSVFMASAFSLVMPLMQGAPTVEFLGPHGWLVGFGIGLVVGWLVSTVLPLGMLCMKAALRFGAKPGSFAANLFAAMLMGFLLLVFMGFAMIAYNTGFEVMGGSTLFDRVVVGIVQFTPIVVVFVVIVYPLCQWLTELFVKPVAASAGVGESGSFAPGEKA</sequence>
<dbReference type="RefSeq" id="WP_185904166.1">
    <property type="nucleotide sequence ID" value="NZ_JAASIO010000001.1"/>
</dbReference>
<name>A0A842JE90_9ACTN</name>
<keyword evidence="1" id="KW-1133">Transmembrane helix</keyword>
<keyword evidence="1" id="KW-0812">Transmembrane</keyword>
<protein>
    <recommendedName>
        <fullName evidence="4">DUF2798 domain-containing protein</fullName>
    </recommendedName>
</protein>
<reference evidence="2 3" key="1">
    <citation type="submission" date="2020-08" db="EMBL/GenBank/DDBJ databases">
        <authorList>
            <person name="Liu C."/>
            <person name="Sun Q."/>
        </authorList>
    </citation>
    <scope>NUCLEOTIDE SEQUENCE [LARGE SCALE GENOMIC DNA]</scope>
    <source>
        <strain evidence="2 3">N22</strain>
    </source>
</reference>
<dbReference type="EMBL" id="JACMSE010000001">
    <property type="protein sequence ID" value="MBC2888195.1"/>
    <property type="molecule type" value="Genomic_DNA"/>
</dbReference>
<keyword evidence="3" id="KW-1185">Reference proteome</keyword>
<evidence type="ECO:0000313" key="3">
    <source>
        <dbReference type="Proteomes" id="UP000587396"/>
    </source>
</evidence>
<feature type="transmembrane region" description="Helical" evidence="1">
    <location>
        <begin position="85"/>
        <end position="106"/>
    </location>
</feature>
<feature type="transmembrane region" description="Helical" evidence="1">
    <location>
        <begin position="126"/>
        <end position="144"/>
    </location>
</feature>
<organism evidence="2 3">
    <name type="scientific">Gordonibacter massiliensis</name>
    <name type="common">ex Traore et al. 2017</name>
    <dbReference type="NCBI Taxonomy" id="1841863"/>
    <lineage>
        <taxon>Bacteria</taxon>
        <taxon>Bacillati</taxon>
        <taxon>Actinomycetota</taxon>
        <taxon>Coriobacteriia</taxon>
        <taxon>Eggerthellales</taxon>
        <taxon>Eggerthellaceae</taxon>
        <taxon>Gordonibacter</taxon>
    </lineage>
</organism>
<evidence type="ECO:0000313" key="2">
    <source>
        <dbReference type="EMBL" id="MBC2888195.1"/>
    </source>
</evidence>
<keyword evidence="1" id="KW-0472">Membrane</keyword>
<dbReference type="AlphaFoldDB" id="A0A842JE90"/>
<evidence type="ECO:0000256" key="1">
    <source>
        <dbReference type="SAM" id="Phobius"/>
    </source>
</evidence>
<gene>
    <name evidence="2" type="ORF">H7313_02355</name>
</gene>
<accession>A0A842JE90</accession>
<dbReference type="Proteomes" id="UP000587396">
    <property type="component" value="Unassembled WGS sequence"/>
</dbReference>
<evidence type="ECO:0008006" key="4">
    <source>
        <dbReference type="Google" id="ProtNLM"/>
    </source>
</evidence>